<dbReference type="STRING" id="356305.SAMN05421841_3929"/>
<dbReference type="AlphaFoldDB" id="A0A1I0S2X9"/>
<protein>
    <submittedName>
        <fullName evidence="1">Uncharacterized protein</fullName>
    </submittedName>
</protein>
<keyword evidence="2" id="KW-1185">Reference proteome</keyword>
<dbReference type="EMBL" id="FOIU01000004">
    <property type="protein sequence ID" value="SEW48904.1"/>
    <property type="molecule type" value="Genomic_DNA"/>
</dbReference>
<proteinExistence type="predicted"/>
<sequence length="38" mass="4516">MLKLRIIAKKRENNYNIESVLKFPCQKKGKCLFKTLAF</sequence>
<accession>A0A1I0S2X9</accession>
<reference evidence="2" key="1">
    <citation type="submission" date="2016-10" db="EMBL/GenBank/DDBJ databases">
        <authorList>
            <person name="Varghese N."/>
            <person name="Submissions S."/>
        </authorList>
    </citation>
    <scope>NUCLEOTIDE SEQUENCE [LARGE SCALE GENOMIC DNA]</scope>
    <source>
        <strain evidence="2">DSM 17724</strain>
    </source>
</reference>
<name>A0A1I0S2X9_9FLAO</name>
<organism evidence="1 2">
    <name type="scientific">Chryseobacterium wanjuense</name>
    <dbReference type="NCBI Taxonomy" id="356305"/>
    <lineage>
        <taxon>Bacteria</taxon>
        <taxon>Pseudomonadati</taxon>
        <taxon>Bacteroidota</taxon>
        <taxon>Flavobacteriia</taxon>
        <taxon>Flavobacteriales</taxon>
        <taxon>Weeksellaceae</taxon>
        <taxon>Chryseobacterium group</taxon>
        <taxon>Chryseobacterium</taxon>
    </lineage>
</organism>
<evidence type="ECO:0000313" key="1">
    <source>
        <dbReference type="EMBL" id="SEW48904.1"/>
    </source>
</evidence>
<dbReference type="Proteomes" id="UP000199469">
    <property type="component" value="Unassembled WGS sequence"/>
</dbReference>
<gene>
    <name evidence="1" type="ORF">SAMN05421841_3929</name>
</gene>
<evidence type="ECO:0000313" key="2">
    <source>
        <dbReference type="Proteomes" id="UP000199469"/>
    </source>
</evidence>